<dbReference type="PANTHER" id="PTHR13094:SF1">
    <property type="entry name" value="NADH DEHYDROGENASE [UBIQUINONE] 1 BETA SUBCOMPLEX SUBUNIT 10"/>
    <property type="match status" value="1"/>
</dbReference>
<evidence type="ECO:0000313" key="9">
    <source>
        <dbReference type="Proteomes" id="UP000092993"/>
    </source>
</evidence>
<keyword evidence="7" id="KW-0472">Membrane</keyword>
<dbReference type="InterPro" id="IPR039993">
    <property type="entry name" value="NDUFB10"/>
</dbReference>
<evidence type="ECO:0000256" key="4">
    <source>
        <dbReference type="ARBA" id="ARBA00022792"/>
    </source>
</evidence>
<evidence type="ECO:0000256" key="2">
    <source>
        <dbReference type="ARBA" id="ARBA00022448"/>
    </source>
</evidence>
<comment type="subcellular location">
    <subcellularLocation>
        <location evidence="1">Mitochondrion inner membrane</location>
        <topology evidence="1">Peripheral membrane protein</topology>
        <orientation evidence="1">Matrix side</orientation>
    </subcellularLocation>
</comment>
<keyword evidence="6" id="KW-0496">Mitochondrion</keyword>
<dbReference type="Proteomes" id="UP000092993">
    <property type="component" value="Unassembled WGS sequence"/>
</dbReference>
<evidence type="ECO:0000256" key="3">
    <source>
        <dbReference type="ARBA" id="ARBA00022660"/>
    </source>
</evidence>
<keyword evidence="8" id="KW-0830">Ubiquinone</keyword>
<dbReference type="OMA" id="KCWRTEG"/>
<keyword evidence="9" id="KW-1185">Reference proteome</keyword>
<accession>A0A1C7M8K5</accession>
<reference evidence="8 9" key="1">
    <citation type="submission" date="2016-03" db="EMBL/GenBank/DDBJ databases">
        <title>Whole genome sequencing of Grifola frondosa 9006-11.</title>
        <authorList>
            <person name="Min B."/>
            <person name="Park H."/>
            <person name="Kim J.-G."/>
            <person name="Cho H."/>
            <person name="Oh Y.-L."/>
            <person name="Kong W.-S."/>
            <person name="Choi I.-G."/>
        </authorList>
    </citation>
    <scope>NUCLEOTIDE SEQUENCE [LARGE SCALE GENOMIC DNA]</scope>
    <source>
        <strain evidence="8 9">9006-11</strain>
    </source>
</reference>
<keyword evidence="3" id="KW-0679">Respiratory chain</keyword>
<dbReference type="AlphaFoldDB" id="A0A1C7M8K5"/>
<dbReference type="STRING" id="5627.A0A1C7M8K5"/>
<evidence type="ECO:0000256" key="7">
    <source>
        <dbReference type="ARBA" id="ARBA00023136"/>
    </source>
</evidence>
<protein>
    <submittedName>
        <fullName evidence="8">NADH-ubiquinone oxidoreductase subunit, mitochondrial</fullName>
    </submittedName>
</protein>
<keyword evidence="2" id="KW-0813">Transport</keyword>
<evidence type="ECO:0000256" key="6">
    <source>
        <dbReference type="ARBA" id="ARBA00023128"/>
    </source>
</evidence>
<evidence type="ECO:0000256" key="1">
    <source>
        <dbReference type="ARBA" id="ARBA00004443"/>
    </source>
</evidence>
<keyword evidence="4" id="KW-0999">Mitochondrion inner membrane</keyword>
<name>A0A1C7M8K5_GRIFR</name>
<proteinExistence type="predicted"/>
<dbReference type="OrthoDB" id="10252718at2759"/>
<comment type="caution">
    <text evidence="8">The sequence shown here is derived from an EMBL/GenBank/DDBJ whole genome shotgun (WGS) entry which is preliminary data.</text>
</comment>
<gene>
    <name evidence="8" type="primary">nuo-12.3</name>
    <name evidence="8" type="ORF">A0H81_07721</name>
</gene>
<dbReference type="PANTHER" id="PTHR13094">
    <property type="entry name" value="NADH-UBIQUINONE OXIDOREDUCTASE PDSW SUBUNIT"/>
    <property type="match status" value="1"/>
</dbReference>
<evidence type="ECO:0000256" key="5">
    <source>
        <dbReference type="ARBA" id="ARBA00022982"/>
    </source>
</evidence>
<sequence length="78" mass="9343">MPIDEARAAEYKARLQERNESIRESWVRTMECQIVKDNVQKCFRLEGVNHLEKCKALRDRYLEMLAENRLQGYKVIDI</sequence>
<evidence type="ECO:0000313" key="8">
    <source>
        <dbReference type="EMBL" id="OBZ72729.1"/>
    </source>
</evidence>
<organism evidence="8 9">
    <name type="scientific">Grifola frondosa</name>
    <name type="common">Maitake</name>
    <name type="synonym">Polyporus frondosus</name>
    <dbReference type="NCBI Taxonomy" id="5627"/>
    <lineage>
        <taxon>Eukaryota</taxon>
        <taxon>Fungi</taxon>
        <taxon>Dikarya</taxon>
        <taxon>Basidiomycota</taxon>
        <taxon>Agaricomycotina</taxon>
        <taxon>Agaricomycetes</taxon>
        <taxon>Polyporales</taxon>
        <taxon>Grifolaceae</taxon>
        <taxon>Grifola</taxon>
    </lineage>
</organism>
<dbReference type="EMBL" id="LUGG01000009">
    <property type="protein sequence ID" value="OBZ72729.1"/>
    <property type="molecule type" value="Genomic_DNA"/>
</dbReference>
<dbReference type="GO" id="GO:0005743">
    <property type="term" value="C:mitochondrial inner membrane"/>
    <property type="evidence" value="ECO:0007669"/>
    <property type="project" value="UniProtKB-SubCell"/>
</dbReference>
<keyword evidence="5" id="KW-0249">Electron transport</keyword>